<dbReference type="InterPro" id="IPR023198">
    <property type="entry name" value="PGP-like_dom2"/>
</dbReference>
<dbReference type="EMBL" id="SEWF01000012">
    <property type="protein sequence ID" value="RYU95805.1"/>
    <property type="molecule type" value="Genomic_DNA"/>
</dbReference>
<dbReference type="PRINTS" id="PR00413">
    <property type="entry name" value="HADHALOGNASE"/>
</dbReference>
<accession>A0A4Q5M187</accession>
<dbReference type="Proteomes" id="UP000293162">
    <property type="component" value="Unassembled WGS sequence"/>
</dbReference>
<evidence type="ECO:0000313" key="2">
    <source>
        <dbReference type="Proteomes" id="UP000293162"/>
    </source>
</evidence>
<sequence length="206" mass="24149">MKVKAVIFDFGNVIINIDIPRTFQAFASLTGKRQAVIEKLVLENQLFRRYETGQFTDIEFREIVRQTVGFPLSDHEVDRAWNSLLLDIPQERIDFLIELRKKYPIYLLSNTNNIHIEASNSYLKKTFGYRHLDELFDQLFLSYEIGMWKPDAEIYHYVLETINLKPHEVLFLDDNPHNIQSASALGMQTILVEPPTCITEYCKTIF</sequence>
<dbReference type="InterPro" id="IPR006439">
    <property type="entry name" value="HAD-SF_hydro_IA"/>
</dbReference>
<keyword evidence="2" id="KW-1185">Reference proteome</keyword>
<dbReference type="Gene3D" id="3.40.50.1000">
    <property type="entry name" value="HAD superfamily/HAD-like"/>
    <property type="match status" value="1"/>
</dbReference>
<gene>
    <name evidence="1" type="ORF">EWM59_10620</name>
</gene>
<dbReference type="AlphaFoldDB" id="A0A4Q5M187"/>
<comment type="caution">
    <text evidence="1">The sequence shown here is derived from an EMBL/GenBank/DDBJ whole genome shotgun (WGS) entry which is preliminary data.</text>
</comment>
<dbReference type="PANTHER" id="PTHR43611:SF3">
    <property type="entry name" value="FLAVIN MONONUCLEOTIDE HYDROLASE 1, CHLOROPLATIC"/>
    <property type="match status" value="1"/>
</dbReference>
<dbReference type="NCBIfam" id="TIGR01549">
    <property type="entry name" value="HAD-SF-IA-v1"/>
    <property type="match status" value="1"/>
</dbReference>
<dbReference type="Gene3D" id="1.10.150.240">
    <property type="entry name" value="Putative phosphatase, domain 2"/>
    <property type="match status" value="1"/>
</dbReference>
<dbReference type="CDD" id="cd02603">
    <property type="entry name" value="HAD_sEH-N_like"/>
    <property type="match status" value="1"/>
</dbReference>
<name>A0A4Q5M187_9BACT</name>
<dbReference type="SFLD" id="SFLDG01129">
    <property type="entry name" value="C1.5:_HAD__Beta-PGM__Phosphata"/>
    <property type="match status" value="1"/>
</dbReference>
<dbReference type="SUPFAM" id="SSF56784">
    <property type="entry name" value="HAD-like"/>
    <property type="match status" value="1"/>
</dbReference>
<dbReference type="PANTHER" id="PTHR43611">
    <property type="entry name" value="ALPHA-D-GLUCOSE 1-PHOSPHATE PHOSPHATASE"/>
    <property type="match status" value="1"/>
</dbReference>
<protein>
    <submittedName>
        <fullName evidence="1">HAD family phosphatase</fullName>
    </submittedName>
</protein>
<reference evidence="1 2" key="1">
    <citation type="submission" date="2019-02" db="EMBL/GenBank/DDBJ databases">
        <title>Bacterial novel species Emticicia sp. 17J42-9 isolated from soil.</title>
        <authorList>
            <person name="Jung H.-Y."/>
        </authorList>
    </citation>
    <scope>NUCLEOTIDE SEQUENCE [LARGE SCALE GENOMIC DNA]</scope>
    <source>
        <strain evidence="1 2">17J42-9</strain>
    </source>
</reference>
<organism evidence="1 2">
    <name type="scientific">Emticicia agri</name>
    <dbReference type="NCBI Taxonomy" id="2492393"/>
    <lineage>
        <taxon>Bacteria</taxon>
        <taxon>Pseudomonadati</taxon>
        <taxon>Bacteroidota</taxon>
        <taxon>Cytophagia</taxon>
        <taxon>Cytophagales</taxon>
        <taxon>Leadbetterellaceae</taxon>
        <taxon>Emticicia</taxon>
    </lineage>
</organism>
<dbReference type="Pfam" id="PF00702">
    <property type="entry name" value="Hydrolase"/>
    <property type="match status" value="1"/>
</dbReference>
<dbReference type="InterPro" id="IPR036412">
    <property type="entry name" value="HAD-like_sf"/>
</dbReference>
<dbReference type="InterPro" id="IPR023214">
    <property type="entry name" value="HAD_sf"/>
</dbReference>
<evidence type="ECO:0000313" key="1">
    <source>
        <dbReference type="EMBL" id="RYU95805.1"/>
    </source>
</evidence>
<proteinExistence type="predicted"/>
<dbReference type="OrthoDB" id="9797415at2"/>
<dbReference type="SFLD" id="SFLDS00003">
    <property type="entry name" value="Haloacid_Dehalogenase"/>
    <property type="match status" value="1"/>
</dbReference>
<dbReference type="NCBIfam" id="TIGR01509">
    <property type="entry name" value="HAD-SF-IA-v3"/>
    <property type="match status" value="1"/>
</dbReference>
<dbReference type="RefSeq" id="WP_130020944.1">
    <property type="nucleotide sequence ID" value="NZ_SEWF01000012.1"/>
</dbReference>